<dbReference type="EMBL" id="JBHUHO010000034">
    <property type="protein sequence ID" value="MFD2117126.1"/>
    <property type="molecule type" value="Genomic_DNA"/>
</dbReference>
<dbReference type="InterPro" id="IPR037522">
    <property type="entry name" value="HD_GYP_dom"/>
</dbReference>
<dbReference type="PANTHER" id="PTHR43155:SF2">
    <property type="entry name" value="CYCLIC DI-GMP PHOSPHODIESTERASE PA4108"/>
    <property type="match status" value="1"/>
</dbReference>
<accession>A0ABW4YN55</accession>
<sequence length="372" mass="42091">MRLLPVTNCKPGMRLAKKIFSEEGLVLLSEGVELTNRLIQRLSEYGIQYVYIQDAKTEDIQVQSLISDETFHVALKGIRTTFNEMIAKPKQKKGETHPYIAGPFKEMMGLIIEDLSNHKDAMIMLMNMSIVDHYLYQHSLNVCVYTTLLGLSHGYSRDETMVLGLGALLHDVGKTQIDLDILKKPGKLTEDEYSKMQSHSFAGYQILKKEPNLPLLVAHSALQHHERLDGSGYPRGIKGNDIHEYAKWIGIVDSYDAMTTNRVYRRPLLPHEAVERLYAGSGTLYEQWMLQYFRDHVAIYPLGITVHLNTGEVGVVVKIHSGYPHRPVVRILYNEAGEELKVPYEIDLASQLTVMIVDVNNLNKSVTLVSGI</sequence>
<dbReference type="CDD" id="cd00077">
    <property type="entry name" value="HDc"/>
    <property type="match status" value="1"/>
</dbReference>
<comment type="caution">
    <text evidence="2">The sequence shown here is derived from an EMBL/GenBank/DDBJ whole genome shotgun (WGS) entry which is preliminary data.</text>
</comment>
<dbReference type="PANTHER" id="PTHR43155">
    <property type="entry name" value="CYCLIC DI-GMP PHOSPHODIESTERASE PA4108-RELATED"/>
    <property type="match status" value="1"/>
</dbReference>
<dbReference type="Gene3D" id="1.10.3210.10">
    <property type="entry name" value="Hypothetical protein af1432"/>
    <property type="match status" value="1"/>
</dbReference>
<proteinExistence type="predicted"/>
<dbReference type="EC" id="3.1.4.-" evidence="2"/>
<dbReference type="RefSeq" id="WP_377773993.1">
    <property type="nucleotide sequence ID" value="NZ_JBHUHO010000034.1"/>
</dbReference>
<keyword evidence="2" id="KW-0378">Hydrolase</keyword>
<gene>
    <name evidence="2" type="ORF">ACFSJH_15455</name>
</gene>
<evidence type="ECO:0000313" key="2">
    <source>
        <dbReference type="EMBL" id="MFD2117126.1"/>
    </source>
</evidence>
<dbReference type="PROSITE" id="PS51832">
    <property type="entry name" value="HD_GYP"/>
    <property type="match status" value="1"/>
</dbReference>
<organism evidence="2 3">
    <name type="scientific">Paenibacillus yanchengensis</name>
    <dbReference type="NCBI Taxonomy" id="2035833"/>
    <lineage>
        <taxon>Bacteria</taxon>
        <taxon>Bacillati</taxon>
        <taxon>Bacillota</taxon>
        <taxon>Bacilli</taxon>
        <taxon>Bacillales</taxon>
        <taxon>Paenibacillaceae</taxon>
        <taxon>Paenibacillus</taxon>
    </lineage>
</organism>
<dbReference type="Proteomes" id="UP001597362">
    <property type="component" value="Unassembled WGS sequence"/>
</dbReference>
<dbReference type="SMART" id="SM00471">
    <property type="entry name" value="HDc"/>
    <property type="match status" value="1"/>
</dbReference>
<dbReference type="InterPro" id="IPR003607">
    <property type="entry name" value="HD/PDEase_dom"/>
</dbReference>
<dbReference type="GO" id="GO:0016787">
    <property type="term" value="F:hydrolase activity"/>
    <property type="evidence" value="ECO:0007669"/>
    <property type="project" value="UniProtKB-KW"/>
</dbReference>
<dbReference type="SUPFAM" id="SSF109604">
    <property type="entry name" value="HD-domain/PDEase-like"/>
    <property type="match status" value="1"/>
</dbReference>
<name>A0ABW4YN55_9BACL</name>
<feature type="domain" description="HD-GYP" evidence="1">
    <location>
        <begin position="113"/>
        <end position="309"/>
    </location>
</feature>
<evidence type="ECO:0000259" key="1">
    <source>
        <dbReference type="PROSITE" id="PS51832"/>
    </source>
</evidence>
<dbReference type="Pfam" id="PF13487">
    <property type="entry name" value="HD_5"/>
    <property type="match status" value="1"/>
</dbReference>
<reference evidence="3" key="1">
    <citation type="journal article" date="2019" name="Int. J. Syst. Evol. Microbiol.">
        <title>The Global Catalogue of Microorganisms (GCM) 10K type strain sequencing project: providing services to taxonomists for standard genome sequencing and annotation.</title>
        <authorList>
            <consortium name="The Broad Institute Genomics Platform"/>
            <consortium name="The Broad Institute Genome Sequencing Center for Infectious Disease"/>
            <person name="Wu L."/>
            <person name="Ma J."/>
        </authorList>
    </citation>
    <scope>NUCLEOTIDE SEQUENCE [LARGE SCALE GENOMIC DNA]</scope>
    <source>
        <strain evidence="3">GH52</strain>
    </source>
</reference>
<protein>
    <submittedName>
        <fullName evidence="2">HD-GYP domain-containing protein</fullName>
        <ecNumber evidence="2">3.1.4.-</ecNumber>
    </submittedName>
</protein>
<keyword evidence="3" id="KW-1185">Reference proteome</keyword>
<evidence type="ECO:0000313" key="3">
    <source>
        <dbReference type="Proteomes" id="UP001597362"/>
    </source>
</evidence>